<accession>A0A1Q9AJL3</accession>
<keyword evidence="1 4" id="KW-0808">Transferase</keyword>
<dbReference type="InterPro" id="IPR000182">
    <property type="entry name" value="GNAT_dom"/>
</dbReference>
<gene>
    <name evidence="4" type="ORF">BJF92_23125</name>
</gene>
<evidence type="ECO:0000259" key="3">
    <source>
        <dbReference type="PROSITE" id="PS51186"/>
    </source>
</evidence>
<keyword evidence="2" id="KW-0012">Acyltransferase</keyword>
<dbReference type="InterPro" id="IPR050832">
    <property type="entry name" value="Bact_Acetyltransf"/>
</dbReference>
<evidence type="ECO:0000256" key="2">
    <source>
        <dbReference type="ARBA" id="ARBA00023315"/>
    </source>
</evidence>
<name>A0A1Q9AJL3_9HYPH</name>
<dbReference type="RefSeq" id="WP_075634978.1">
    <property type="nucleotide sequence ID" value="NZ_MKIO01000029.1"/>
</dbReference>
<dbReference type="PANTHER" id="PTHR43877">
    <property type="entry name" value="AMINOALKYLPHOSPHONATE N-ACETYLTRANSFERASE-RELATED-RELATED"/>
    <property type="match status" value="1"/>
</dbReference>
<comment type="caution">
    <text evidence="4">The sequence shown here is derived from an EMBL/GenBank/DDBJ whole genome shotgun (WGS) entry which is preliminary data.</text>
</comment>
<dbReference type="InterPro" id="IPR016181">
    <property type="entry name" value="Acyl_CoA_acyltransferase"/>
</dbReference>
<dbReference type="STRING" id="1672749.BJF92_23125"/>
<dbReference type="OrthoDB" id="7925327at2"/>
<evidence type="ECO:0000313" key="4">
    <source>
        <dbReference type="EMBL" id="OLP55438.1"/>
    </source>
</evidence>
<proteinExistence type="predicted"/>
<dbReference type="SUPFAM" id="SSF55729">
    <property type="entry name" value="Acyl-CoA N-acyltransferases (Nat)"/>
    <property type="match status" value="1"/>
</dbReference>
<dbReference type="Gene3D" id="3.40.630.30">
    <property type="match status" value="1"/>
</dbReference>
<reference evidence="4 5" key="1">
    <citation type="submission" date="2016-09" db="EMBL/GenBank/DDBJ databases">
        <title>Rhizobium sp. nov., a novel species isolated from the rice rhizosphere.</title>
        <authorList>
            <person name="Zhao J."/>
            <person name="Zhang X."/>
        </authorList>
    </citation>
    <scope>NUCLEOTIDE SEQUENCE [LARGE SCALE GENOMIC DNA]</scope>
    <source>
        <strain evidence="4 5">MH17</strain>
    </source>
</reference>
<dbReference type="EMBL" id="MKIO01000029">
    <property type="protein sequence ID" value="OLP55438.1"/>
    <property type="molecule type" value="Genomic_DNA"/>
</dbReference>
<dbReference type="PROSITE" id="PS51186">
    <property type="entry name" value="GNAT"/>
    <property type="match status" value="1"/>
</dbReference>
<dbReference type="PANTHER" id="PTHR43877:SF2">
    <property type="entry name" value="AMINOALKYLPHOSPHONATE N-ACETYLTRANSFERASE-RELATED"/>
    <property type="match status" value="1"/>
</dbReference>
<organism evidence="4 5">
    <name type="scientific">Xaviernesmea rhizosphaerae</name>
    <dbReference type="NCBI Taxonomy" id="1672749"/>
    <lineage>
        <taxon>Bacteria</taxon>
        <taxon>Pseudomonadati</taxon>
        <taxon>Pseudomonadota</taxon>
        <taxon>Alphaproteobacteria</taxon>
        <taxon>Hyphomicrobiales</taxon>
        <taxon>Rhizobiaceae</taxon>
        <taxon>Rhizobium/Agrobacterium group</taxon>
        <taxon>Xaviernesmea</taxon>
    </lineage>
</organism>
<dbReference type="CDD" id="cd04301">
    <property type="entry name" value="NAT_SF"/>
    <property type="match status" value="1"/>
</dbReference>
<protein>
    <submittedName>
        <fullName evidence="4">GNAT family N-acetyltransferase</fullName>
    </submittedName>
</protein>
<evidence type="ECO:0000256" key="1">
    <source>
        <dbReference type="ARBA" id="ARBA00022679"/>
    </source>
</evidence>
<dbReference type="Pfam" id="PF00583">
    <property type="entry name" value="Acetyltransf_1"/>
    <property type="match status" value="1"/>
</dbReference>
<dbReference type="AlphaFoldDB" id="A0A1Q9AJL3"/>
<dbReference type="GO" id="GO:0016747">
    <property type="term" value="F:acyltransferase activity, transferring groups other than amino-acyl groups"/>
    <property type="evidence" value="ECO:0007669"/>
    <property type="project" value="InterPro"/>
</dbReference>
<sequence>MFFVRTAAQADLAAVSKLLGETWHATYDPIYGVARVSEITAEWHSVAALKSRLGRPQSEFVVADDGKLLAGMGFAALDPKAPKTALLHQLYVHPDHQGQGIGRDLFAELETCFPDAERMRVEVAAENGRAIHFYTRLGFSEVGRTDICAGKAGMPTVILEKRLEF</sequence>
<evidence type="ECO:0000313" key="5">
    <source>
        <dbReference type="Proteomes" id="UP000186143"/>
    </source>
</evidence>
<dbReference type="Proteomes" id="UP000186143">
    <property type="component" value="Unassembled WGS sequence"/>
</dbReference>
<feature type="domain" description="N-acetyltransferase" evidence="3">
    <location>
        <begin position="2"/>
        <end position="164"/>
    </location>
</feature>